<dbReference type="AlphaFoldDB" id="K8EVD3"/>
<dbReference type="Gene3D" id="1.10.720.30">
    <property type="entry name" value="SAP domain"/>
    <property type="match status" value="1"/>
</dbReference>
<evidence type="ECO:0000256" key="1">
    <source>
        <dbReference type="SAM" id="MobiDB-lite"/>
    </source>
</evidence>
<evidence type="ECO:0000313" key="3">
    <source>
        <dbReference type="EMBL" id="CCO16405.1"/>
    </source>
</evidence>
<name>K8EVD3_9CHLO</name>
<protein>
    <recommendedName>
        <fullName evidence="2">SAP domain-containing protein</fullName>
    </recommendedName>
</protein>
<dbReference type="RefSeq" id="XP_007513880.1">
    <property type="nucleotide sequence ID" value="XM_007513818.1"/>
</dbReference>
<dbReference type="PANTHER" id="PTHR36015:SF6">
    <property type="entry name" value="HOLLIDAY JUNCTION RESOLVASE MOC1, CHLOROPLASTIC-RELATED"/>
    <property type="match status" value="1"/>
</dbReference>
<dbReference type="PANTHER" id="PTHR36015">
    <property type="entry name" value="HOLLIDAY JUNCTION RESOLVASE MOC1, CHLOROPLASTIC-RELATED"/>
    <property type="match status" value="1"/>
</dbReference>
<proteinExistence type="predicted"/>
<dbReference type="InterPro" id="IPR003034">
    <property type="entry name" value="SAP_dom"/>
</dbReference>
<dbReference type="OrthoDB" id="1910737at2759"/>
<dbReference type="KEGG" id="bpg:Bathy04g00480"/>
<dbReference type="CDD" id="cd22992">
    <property type="entry name" value="MOC1"/>
    <property type="match status" value="1"/>
</dbReference>
<dbReference type="GO" id="GO:0008821">
    <property type="term" value="F:crossover junction DNA endonuclease activity"/>
    <property type="evidence" value="ECO:0007669"/>
    <property type="project" value="InterPro"/>
</dbReference>
<dbReference type="InterPro" id="IPR036361">
    <property type="entry name" value="SAP_dom_sf"/>
</dbReference>
<dbReference type="eggNOG" id="ENOG502QR28">
    <property type="taxonomic scope" value="Eukaryota"/>
</dbReference>
<evidence type="ECO:0000313" key="4">
    <source>
        <dbReference type="Proteomes" id="UP000198341"/>
    </source>
</evidence>
<dbReference type="EMBL" id="FO082275">
    <property type="protein sequence ID" value="CCO16405.1"/>
    <property type="molecule type" value="Genomic_DNA"/>
</dbReference>
<dbReference type="Pfam" id="PF02037">
    <property type="entry name" value="SAP"/>
    <property type="match status" value="1"/>
</dbReference>
<reference evidence="3 4" key="1">
    <citation type="submission" date="2011-10" db="EMBL/GenBank/DDBJ databases">
        <authorList>
            <person name="Genoscope - CEA"/>
        </authorList>
    </citation>
    <scope>NUCLEOTIDE SEQUENCE [LARGE SCALE GENOMIC DNA]</scope>
    <source>
        <strain evidence="3 4">RCC 1105</strain>
    </source>
</reference>
<sequence>MSHLLLCRRRQRDVLVLLHHSMMMRALTFQSSPSTAYTNQQQRTFASSSSSCSSSSSFATNVSSLSRRRAQKNLLSPSSKSSSSVSVLLREKSRRRVKIVAKVVESNNNENEKVNDAPRKKRYKWAVVGCDSDAGGALAIIRGDFAGDVQTVEIVDVPTMTVTVNGKKRIRLDVAKMIEKVKELDLPSDGNGGHSSVVFVEEGGVEFGFSAQTAFVQGYNFGLWKGVLESCVNPETTRVEVVKPQAWKLALGLSGKKTSKDDSIEMAKMVFPESEDMLQRKKDHGRAESLLIAAYGHARETLQKNNDVEYGDIVRDDVVCKRVFNVLEQKGLVSEHGVAYFGPYFGRTGMELKHDLKTRGLKVSGTKGELILRLETDDLRRRSENKKIGKMDDDNSISVDEKKEEEVLEA</sequence>
<feature type="region of interest" description="Disordered" evidence="1">
    <location>
        <begin position="383"/>
        <end position="410"/>
    </location>
</feature>
<dbReference type="Proteomes" id="UP000198341">
    <property type="component" value="Chromosome 4"/>
</dbReference>
<accession>K8EVD3</accession>
<dbReference type="InterPro" id="IPR045290">
    <property type="entry name" value="MOC1-like"/>
</dbReference>
<keyword evidence="4" id="KW-1185">Reference proteome</keyword>
<dbReference type="STRING" id="41875.K8EVD3"/>
<organism evidence="3 4">
    <name type="scientific">Bathycoccus prasinos</name>
    <dbReference type="NCBI Taxonomy" id="41875"/>
    <lineage>
        <taxon>Eukaryota</taxon>
        <taxon>Viridiplantae</taxon>
        <taxon>Chlorophyta</taxon>
        <taxon>Mamiellophyceae</taxon>
        <taxon>Mamiellales</taxon>
        <taxon>Bathycoccaceae</taxon>
        <taxon>Bathycoccus</taxon>
    </lineage>
</organism>
<feature type="domain" description="SAP" evidence="2">
    <location>
        <begin position="351"/>
        <end position="376"/>
    </location>
</feature>
<gene>
    <name evidence="3" type="ORF">Bathy04g00480</name>
</gene>
<evidence type="ECO:0000259" key="2">
    <source>
        <dbReference type="Pfam" id="PF02037"/>
    </source>
</evidence>
<dbReference type="SUPFAM" id="SSF68906">
    <property type="entry name" value="SAP domain"/>
    <property type="match status" value="1"/>
</dbReference>
<dbReference type="GeneID" id="19016074"/>